<evidence type="ECO:0000313" key="2">
    <source>
        <dbReference type="Proteomes" id="UP000223968"/>
    </source>
</evidence>
<dbReference type="Proteomes" id="UP000223968">
    <property type="component" value="Unassembled WGS sequence"/>
</dbReference>
<dbReference type="OrthoDB" id="5418574at2759"/>
<name>A0A2B7Y2C2_9EURO</name>
<dbReference type="AlphaFoldDB" id="A0A2B7Y2C2"/>
<dbReference type="EMBL" id="PDNB01000027">
    <property type="protein sequence ID" value="PGH15193.1"/>
    <property type="molecule type" value="Genomic_DNA"/>
</dbReference>
<sequence>MSLIDHPLLFELWKEAQEKASDEWASAGFWVHLWSKHIFWEKEWAIAQEGPPEGTGRRRVDVKIRRLAGDNNFTVLAFHESKLLDASPKEVQEAETQAKDACKLFIEQSKDQSFVYAITSFGTKARAWVYEKEGDGFKSFFGSDVEADRKEYIEAHSTDASYLRRAFIKMKNDPPIL</sequence>
<reference evidence="1 2" key="1">
    <citation type="submission" date="2017-10" db="EMBL/GenBank/DDBJ databases">
        <title>Comparative genomics in systemic dimorphic fungi from Ajellomycetaceae.</title>
        <authorList>
            <person name="Munoz J.F."/>
            <person name="Mcewen J.G."/>
            <person name="Clay O.K."/>
            <person name="Cuomo C.A."/>
        </authorList>
    </citation>
    <scope>NUCLEOTIDE SEQUENCE [LARGE SCALE GENOMIC DNA]</scope>
    <source>
        <strain evidence="1 2">UAMH5409</strain>
    </source>
</reference>
<comment type="caution">
    <text evidence="1">The sequence shown here is derived from an EMBL/GenBank/DDBJ whole genome shotgun (WGS) entry which is preliminary data.</text>
</comment>
<proteinExistence type="predicted"/>
<evidence type="ECO:0000313" key="1">
    <source>
        <dbReference type="EMBL" id="PGH15193.1"/>
    </source>
</evidence>
<keyword evidence="2" id="KW-1185">Reference proteome</keyword>
<accession>A0A2B7Y2C2</accession>
<gene>
    <name evidence="1" type="ORF">AJ79_02558</name>
</gene>
<organism evidence="1 2">
    <name type="scientific">Helicocarpus griseus UAMH5409</name>
    <dbReference type="NCBI Taxonomy" id="1447875"/>
    <lineage>
        <taxon>Eukaryota</taxon>
        <taxon>Fungi</taxon>
        <taxon>Dikarya</taxon>
        <taxon>Ascomycota</taxon>
        <taxon>Pezizomycotina</taxon>
        <taxon>Eurotiomycetes</taxon>
        <taxon>Eurotiomycetidae</taxon>
        <taxon>Onygenales</taxon>
        <taxon>Ajellomycetaceae</taxon>
        <taxon>Helicocarpus</taxon>
    </lineage>
</organism>
<protein>
    <recommendedName>
        <fullName evidence="3">Fungal-type protein kinase domain-containing protein</fullName>
    </recommendedName>
</protein>
<evidence type="ECO:0008006" key="3">
    <source>
        <dbReference type="Google" id="ProtNLM"/>
    </source>
</evidence>